<dbReference type="Pfam" id="PF06094">
    <property type="entry name" value="GGACT"/>
    <property type="match status" value="1"/>
</dbReference>
<gene>
    <name evidence="5" type="ORF">ASPWEDRAFT_174726</name>
</gene>
<dbReference type="VEuPathDB" id="FungiDB:ASPWEDRAFT_174726"/>
<dbReference type="GO" id="GO:0016740">
    <property type="term" value="F:transferase activity"/>
    <property type="evidence" value="ECO:0007669"/>
    <property type="project" value="UniProtKB-KW"/>
</dbReference>
<name>A0A1L9REH1_ASPWE</name>
<dbReference type="OrthoDB" id="3262926at2759"/>
<reference evidence="6" key="1">
    <citation type="journal article" date="2017" name="Genome Biol.">
        <title>Comparative genomics reveals high biological diversity and specific adaptations in the industrially and medically important fungal genus Aspergillus.</title>
        <authorList>
            <person name="de Vries R.P."/>
            <person name="Riley R."/>
            <person name="Wiebenga A."/>
            <person name="Aguilar-Osorio G."/>
            <person name="Amillis S."/>
            <person name="Uchima C.A."/>
            <person name="Anderluh G."/>
            <person name="Asadollahi M."/>
            <person name="Askin M."/>
            <person name="Barry K."/>
            <person name="Battaglia E."/>
            <person name="Bayram O."/>
            <person name="Benocci T."/>
            <person name="Braus-Stromeyer S.A."/>
            <person name="Caldana C."/>
            <person name="Canovas D."/>
            <person name="Cerqueira G.C."/>
            <person name="Chen F."/>
            <person name="Chen W."/>
            <person name="Choi C."/>
            <person name="Clum A."/>
            <person name="Dos Santos R.A."/>
            <person name="Damasio A.R."/>
            <person name="Diallinas G."/>
            <person name="Emri T."/>
            <person name="Fekete E."/>
            <person name="Flipphi M."/>
            <person name="Freyberg S."/>
            <person name="Gallo A."/>
            <person name="Gournas C."/>
            <person name="Habgood R."/>
            <person name="Hainaut M."/>
            <person name="Harispe M.L."/>
            <person name="Henrissat B."/>
            <person name="Hilden K.S."/>
            <person name="Hope R."/>
            <person name="Hossain A."/>
            <person name="Karabika E."/>
            <person name="Karaffa L."/>
            <person name="Karanyi Z."/>
            <person name="Krasevec N."/>
            <person name="Kuo A."/>
            <person name="Kusch H."/>
            <person name="LaButti K."/>
            <person name="Lagendijk E.L."/>
            <person name="Lapidus A."/>
            <person name="Levasseur A."/>
            <person name="Lindquist E."/>
            <person name="Lipzen A."/>
            <person name="Logrieco A.F."/>
            <person name="MacCabe A."/>
            <person name="Maekelae M.R."/>
            <person name="Malavazi I."/>
            <person name="Melin P."/>
            <person name="Meyer V."/>
            <person name="Mielnichuk N."/>
            <person name="Miskei M."/>
            <person name="Molnar A.P."/>
            <person name="Mule G."/>
            <person name="Ngan C.Y."/>
            <person name="Orejas M."/>
            <person name="Orosz E."/>
            <person name="Ouedraogo J.P."/>
            <person name="Overkamp K.M."/>
            <person name="Park H.-S."/>
            <person name="Perrone G."/>
            <person name="Piumi F."/>
            <person name="Punt P.J."/>
            <person name="Ram A.F."/>
            <person name="Ramon A."/>
            <person name="Rauscher S."/>
            <person name="Record E."/>
            <person name="Riano-Pachon D.M."/>
            <person name="Robert V."/>
            <person name="Roehrig J."/>
            <person name="Ruller R."/>
            <person name="Salamov A."/>
            <person name="Salih N.S."/>
            <person name="Samson R.A."/>
            <person name="Sandor E."/>
            <person name="Sanguinetti M."/>
            <person name="Schuetze T."/>
            <person name="Sepcic K."/>
            <person name="Shelest E."/>
            <person name="Sherlock G."/>
            <person name="Sophianopoulou V."/>
            <person name="Squina F.M."/>
            <person name="Sun H."/>
            <person name="Susca A."/>
            <person name="Todd R.B."/>
            <person name="Tsang A."/>
            <person name="Unkles S.E."/>
            <person name="van de Wiele N."/>
            <person name="van Rossen-Uffink D."/>
            <person name="Oliveira J.V."/>
            <person name="Vesth T.C."/>
            <person name="Visser J."/>
            <person name="Yu J.-H."/>
            <person name="Zhou M."/>
            <person name="Andersen M.R."/>
            <person name="Archer D.B."/>
            <person name="Baker S.E."/>
            <person name="Benoit I."/>
            <person name="Brakhage A.A."/>
            <person name="Braus G.H."/>
            <person name="Fischer R."/>
            <person name="Frisvad J.C."/>
            <person name="Goldman G.H."/>
            <person name="Houbraken J."/>
            <person name="Oakley B."/>
            <person name="Pocsi I."/>
            <person name="Scazzocchio C."/>
            <person name="Seiboth B."/>
            <person name="vanKuyk P.A."/>
            <person name="Wortman J."/>
            <person name="Dyer P.S."/>
            <person name="Grigoriev I.V."/>
        </authorList>
    </citation>
    <scope>NUCLEOTIDE SEQUENCE [LARGE SCALE GENOMIC DNA]</scope>
    <source>
        <strain evidence="6">DTO 134E9</strain>
    </source>
</reference>
<dbReference type="PANTHER" id="PTHR31544:SF4">
    <property type="entry name" value="GAMMA-GLUTAMYLCYCLOTRANSFERASE-RELATED"/>
    <property type="match status" value="1"/>
</dbReference>
<dbReference type="InterPro" id="IPR013024">
    <property type="entry name" value="GGCT-like"/>
</dbReference>
<comment type="similarity">
    <text evidence="1">Belongs to the gamma-glutamylcyclotransferase family.</text>
</comment>
<sequence length="135" mass="15630">MEVPQPFQSQYYFLYGSLMDQSTLARVIKRPHRPELIPARIVRYRLKLWGAYPALLDGSEDAVVIGMAYEVRSLSEQRYLEAYESDYYVNSPCVIELEGGKAVVGRTFKWAVDQSLLRDGAFDLRDWQLDSIDTR</sequence>
<proteinExistence type="inferred from homology"/>
<dbReference type="AlphaFoldDB" id="A0A1L9REH1"/>
<dbReference type="GeneID" id="63747104"/>
<dbReference type="CDD" id="cd06661">
    <property type="entry name" value="GGCT_like"/>
    <property type="match status" value="1"/>
</dbReference>
<dbReference type="EMBL" id="KV878214">
    <property type="protein sequence ID" value="OJJ33316.1"/>
    <property type="molecule type" value="Genomic_DNA"/>
</dbReference>
<dbReference type="PANTHER" id="PTHR31544">
    <property type="entry name" value="AIG2-LIKE PROTEIN D"/>
    <property type="match status" value="1"/>
</dbReference>
<evidence type="ECO:0000313" key="5">
    <source>
        <dbReference type="EMBL" id="OJJ33316.1"/>
    </source>
</evidence>
<evidence type="ECO:0000313" key="6">
    <source>
        <dbReference type="Proteomes" id="UP000184383"/>
    </source>
</evidence>
<dbReference type="Gene3D" id="3.10.490.10">
    <property type="entry name" value="Gamma-glutamyl cyclotransferase-like"/>
    <property type="match status" value="1"/>
</dbReference>
<accession>A0A1L9REH1</accession>
<protein>
    <recommendedName>
        <fullName evidence="3">Putative gamma-glutamylcyclotransferase</fullName>
    </recommendedName>
</protein>
<dbReference type="SUPFAM" id="SSF110857">
    <property type="entry name" value="Gamma-glutamyl cyclotransferase-like"/>
    <property type="match status" value="1"/>
</dbReference>
<dbReference type="Proteomes" id="UP000184383">
    <property type="component" value="Unassembled WGS sequence"/>
</dbReference>
<keyword evidence="6" id="KW-1185">Reference proteome</keyword>
<feature type="domain" description="Gamma-glutamylcyclotransferase AIG2-like" evidence="4">
    <location>
        <begin position="12"/>
        <end position="127"/>
    </location>
</feature>
<dbReference type="InterPro" id="IPR009288">
    <property type="entry name" value="AIG2-like_dom"/>
</dbReference>
<dbReference type="InterPro" id="IPR045038">
    <property type="entry name" value="AIG2-like"/>
</dbReference>
<keyword evidence="2" id="KW-0808">Transferase</keyword>
<evidence type="ECO:0000256" key="3">
    <source>
        <dbReference type="ARBA" id="ARBA00030602"/>
    </source>
</evidence>
<dbReference type="RefSeq" id="XP_040686993.1">
    <property type="nucleotide sequence ID" value="XM_040831256.1"/>
</dbReference>
<evidence type="ECO:0000256" key="2">
    <source>
        <dbReference type="ARBA" id="ARBA00022679"/>
    </source>
</evidence>
<evidence type="ECO:0000259" key="4">
    <source>
        <dbReference type="Pfam" id="PF06094"/>
    </source>
</evidence>
<dbReference type="InterPro" id="IPR036568">
    <property type="entry name" value="GGCT-like_sf"/>
</dbReference>
<organism evidence="5 6">
    <name type="scientific">Aspergillus wentii DTO 134E9</name>
    <dbReference type="NCBI Taxonomy" id="1073089"/>
    <lineage>
        <taxon>Eukaryota</taxon>
        <taxon>Fungi</taxon>
        <taxon>Dikarya</taxon>
        <taxon>Ascomycota</taxon>
        <taxon>Pezizomycotina</taxon>
        <taxon>Eurotiomycetes</taxon>
        <taxon>Eurotiomycetidae</taxon>
        <taxon>Eurotiales</taxon>
        <taxon>Aspergillaceae</taxon>
        <taxon>Aspergillus</taxon>
        <taxon>Aspergillus subgen. Cremei</taxon>
    </lineage>
</organism>
<evidence type="ECO:0000256" key="1">
    <source>
        <dbReference type="ARBA" id="ARBA00008861"/>
    </source>
</evidence>